<feature type="region of interest" description="Disordered" evidence="1">
    <location>
        <begin position="1"/>
        <end position="43"/>
    </location>
</feature>
<feature type="compositionally biased region" description="Gly residues" evidence="1">
    <location>
        <begin position="189"/>
        <end position="199"/>
    </location>
</feature>
<evidence type="ECO:0000256" key="1">
    <source>
        <dbReference type="SAM" id="MobiDB-lite"/>
    </source>
</evidence>
<dbReference type="EMBL" id="KB932203">
    <property type="protein sequence ID" value="KCV71026.1"/>
    <property type="molecule type" value="Genomic_DNA"/>
</dbReference>
<feature type="region of interest" description="Disordered" evidence="1">
    <location>
        <begin position="92"/>
        <end position="207"/>
    </location>
</feature>
<keyword evidence="3" id="KW-1185">Reference proteome</keyword>
<organism evidence="2">
    <name type="scientific">Fonticula alba</name>
    <name type="common">Slime mold</name>
    <dbReference type="NCBI Taxonomy" id="691883"/>
    <lineage>
        <taxon>Eukaryota</taxon>
        <taxon>Rotosphaerida</taxon>
        <taxon>Fonticulaceae</taxon>
        <taxon>Fonticula</taxon>
    </lineage>
</organism>
<sequence>MSGFGSGSFFSPPENERLHTRRITRDPNQSSIGHEPVEPEYTPVRGHVSDVFAHHDNLVIHQGAGFGALSPERPATSRGGMRDHNVSQISMAPVQDTDPASSPGSERFAGRSFFGEDAPEAPRSPTSAEVTAARRFASQVGFGPVEDPSTAAPIDPNAPQTDFQRNRTRHTTSNVGFAGPEDAVPASPGGPGGFGGGPRGSNLGVCDGSFSSPGAEALVPGVAASPARFAGAGQRLVFEESIEDYQQHLAEQRAAEEQSKAEQRSRAAGFGGFIAFDAAAPAAAGAGASGSPRQTASTGSAFGGQLDHMPAGAGPTDDPATAGRSFSSLAAPVPESPQRRRAPVSSAQTHNHSSLLLADGDPAYEHVHRPGRRSAADVLAEESAPVAEDPVTPAPAAATAAATITTTTATTAPVERGFGTSFW</sequence>
<dbReference type="RefSeq" id="XP_009494149.1">
    <property type="nucleotide sequence ID" value="XM_009495874.1"/>
</dbReference>
<feature type="region of interest" description="Disordered" evidence="1">
    <location>
        <begin position="284"/>
        <end position="399"/>
    </location>
</feature>
<proteinExistence type="predicted"/>
<dbReference type="AlphaFoldDB" id="A0A058ZAR0"/>
<dbReference type="GeneID" id="20526697"/>
<dbReference type="Proteomes" id="UP000030693">
    <property type="component" value="Unassembled WGS sequence"/>
</dbReference>
<gene>
    <name evidence="2" type="ORF">H696_01972</name>
</gene>
<reference evidence="2" key="1">
    <citation type="submission" date="2013-04" db="EMBL/GenBank/DDBJ databases">
        <title>The Genome Sequence of Fonticula alba ATCC 38817.</title>
        <authorList>
            <consortium name="The Broad Institute Genomics Platform"/>
            <person name="Russ C."/>
            <person name="Cuomo C."/>
            <person name="Burger G."/>
            <person name="Gray M.W."/>
            <person name="Holland P.W.H."/>
            <person name="King N."/>
            <person name="Lang F.B.F."/>
            <person name="Roger A.J."/>
            <person name="Ruiz-Trillo I."/>
            <person name="Brown M."/>
            <person name="Walker B."/>
            <person name="Young S."/>
            <person name="Zeng Q."/>
            <person name="Gargeya S."/>
            <person name="Fitzgerald M."/>
            <person name="Haas B."/>
            <person name="Abouelleil A."/>
            <person name="Allen A.W."/>
            <person name="Alvarado L."/>
            <person name="Arachchi H.M."/>
            <person name="Berlin A.M."/>
            <person name="Chapman S.B."/>
            <person name="Gainer-Dewar J."/>
            <person name="Goldberg J."/>
            <person name="Griggs A."/>
            <person name="Gujja S."/>
            <person name="Hansen M."/>
            <person name="Howarth C."/>
            <person name="Imamovic A."/>
            <person name="Ireland A."/>
            <person name="Larimer J."/>
            <person name="McCowan C."/>
            <person name="Murphy C."/>
            <person name="Pearson M."/>
            <person name="Poon T.W."/>
            <person name="Priest M."/>
            <person name="Roberts A."/>
            <person name="Saif S."/>
            <person name="Shea T."/>
            <person name="Sisk P."/>
            <person name="Sykes S."/>
            <person name="Wortman J."/>
            <person name="Nusbaum C."/>
            <person name="Birren B."/>
        </authorList>
    </citation>
    <scope>NUCLEOTIDE SEQUENCE [LARGE SCALE GENOMIC DNA]</scope>
    <source>
        <strain evidence="2">ATCC 38817</strain>
    </source>
</reference>
<evidence type="ECO:0000313" key="2">
    <source>
        <dbReference type="EMBL" id="KCV71026.1"/>
    </source>
</evidence>
<feature type="compositionally biased region" description="Polar residues" evidence="1">
    <location>
        <begin position="291"/>
        <end position="300"/>
    </location>
</feature>
<name>A0A058ZAR0_FONAL</name>
<accession>A0A058ZAR0</accession>
<evidence type="ECO:0000313" key="3">
    <source>
        <dbReference type="Proteomes" id="UP000030693"/>
    </source>
</evidence>
<feature type="compositionally biased region" description="Polar residues" evidence="1">
    <location>
        <begin position="345"/>
        <end position="354"/>
    </location>
</feature>
<protein>
    <submittedName>
        <fullName evidence="2">Uncharacterized protein</fullName>
    </submittedName>
</protein>